<dbReference type="InterPro" id="IPR025510">
    <property type="entry name" value="DUF4397"/>
</dbReference>
<dbReference type="PROSITE" id="PS51257">
    <property type="entry name" value="PROKAR_LIPOPROTEIN"/>
    <property type="match status" value="1"/>
</dbReference>
<keyword evidence="3" id="KW-1185">Reference proteome</keyword>
<dbReference type="OrthoDB" id="9792011at2"/>
<dbReference type="EMBL" id="FOGG01000002">
    <property type="protein sequence ID" value="SEQ89720.1"/>
    <property type="molecule type" value="Genomic_DNA"/>
</dbReference>
<dbReference type="AlphaFoldDB" id="A0A1H9JSE3"/>
<evidence type="ECO:0000313" key="2">
    <source>
        <dbReference type="EMBL" id="SEQ89720.1"/>
    </source>
</evidence>
<evidence type="ECO:0000259" key="1">
    <source>
        <dbReference type="Pfam" id="PF14344"/>
    </source>
</evidence>
<feature type="domain" description="DUF4397" evidence="1">
    <location>
        <begin position="40"/>
        <end position="151"/>
    </location>
</feature>
<reference evidence="2 3" key="1">
    <citation type="submission" date="2016-10" db="EMBL/GenBank/DDBJ databases">
        <authorList>
            <person name="de Groot N.N."/>
        </authorList>
    </citation>
    <scope>NUCLEOTIDE SEQUENCE [LARGE SCALE GENOMIC DNA]</scope>
    <source>
        <strain evidence="2 3">DSM 18610</strain>
    </source>
</reference>
<dbReference type="Pfam" id="PF14344">
    <property type="entry name" value="DUF4397"/>
    <property type="match status" value="1"/>
</dbReference>
<gene>
    <name evidence="2" type="ORF">SAMN04488023_10251</name>
</gene>
<dbReference type="STRING" id="390241.SAMN04488023_10251"/>
<name>A0A1H9JSE3_9SPHI</name>
<protein>
    <recommendedName>
        <fullName evidence="1">DUF4397 domain-containing protein</fullName>
    </recommendedName>
</protein>
<sequence length="232" mass="25310">MKKQTHFGITSKIIFSLFAITLLFSACKKDWDNTPIEAAGIGFIHASPGTAALDFVLDNQKIKSFTYTQDFGYYAAYPGTRLVGVAKKDSLKYVTNATANLISGKFYSVFVADTLKSTKLLVIEDDLKAPATDKANIRFINLSPGSPALDLSIQGKDAALFTGKAFKEFTTFSSIDPSESYTFEVKQTGTTTVKATLPSIKIEKGKIYTIWAKGLSSRTDSTQFGLSIMTNK</sequence>
<evidence type="ECO:0000313" key="3">
    <source>
        <dbReference type="Proteomes" id="UP000199572"/>
    </source>
</evidence>
<dbReference type="Proteomes" id="UP000199572">
    <property type="component" value="Unassembled WGS sequence"/>
</dbReference>
<dbReference type="RefSeq" id="WP_090880501.1">
    <property type="nucleotide sequence ID" value="NZ_FOGG01000002.1"/>
</dbReference>
<proteinExistence type="predicted"/>
<accession>A0A1H9JSE3</accession>
<organism evidence="2 3">
    <name type="scientific">Pedobacter rhizosphaerae</name>
    <dbReference type="NCBI Taxonomy" id="390241"/>
    <lineage>
        <taxon>Bacteria</taxon>
        <taxon>Pseudomonadati</taxon>
        <taxon>Bacteroidota</taxon>
        <taxon>Sphingobacteriia</taxon>
        <taxon>Sphingobacteriales</taxon>
        <taxon>Sphingobacteriaceae</taxon>
        <taxon>Pedobacter</taxon>
    </lineage>
</organism>